<dbReference type="Proteomes" id="UP000234857">
    <property type="component" value="Unassembled WGS sequence"/>
</dbReference>
<dbReference type="SUPFAM" id="SSF49265">
    <property type="entry name" value="Fibronectin type III"/>
    <property type="match status" value="1"/>
</dbReference>
<evidence type="ECO:0000259" key="1">
    <source>
        <dbReference type="PROSITE" id="PS50853"/>
    </source>
</evidence>
<evidence type="ECO:0000313" key="3">
    <source>
        <dbReference type="Proteomes" id="UP000234857"/>
    </source>
</evidence>
<dbReference type="PROSITE" id="PS51257">
    <property type="entry name" value="PROKAR_LIPOPROTEIN"/>
    <property type="match status" value="1"/>
</dbReference>
<accession>A0A2N5ZJI7</accession>
<dbReference type="AlphaFoldDB" id="A0A2N5ZJI7"/>
<organism evidence="2 3">
    <name type="scientific">Muiribacterium halophilum</name>
    <dbReference type="NCBI Taxonomy" id="2053465"/>
    <lineage>
        <taxon>Bacteria</taxon>
        <taxon>Candidatus Muiribacteriota</taxon>
        <taxon>Candidatus Muiribacteriia</taxon>
        <taxon>Candidatus Muiribacteriales</taxon>
        <taxon>Candidatus Muiribacteriaceae</taxon>
        <taxon>Candidatus Muiribacterium</taxon>
    </lineage>
</organism>
<name>A0A2N5ZJI7_MUIH1</name>
<proteinExistence type="predicted"/>
<sequence>MKRGWIVVFSVLLVLVLTGCNGSGGGVAVVVDDASTTPGYSVEGYLGISELGSNLASARKAPLSSNIKMLFYFCNDSVISTQEVQIRDNYYSANELTTRPCTVEVYENTTLLVSIPFDTQPLSDYERGASVEYKLKMMLKKDSAGVNEIQYGFLKYMEKGSQILRRLAAATGNGSTLSESDFDFSEASKIYNINDGNRNQVRQRMKNEYQEFIISKLDSLKKKITSQIEYLLPEIDANNDTSIILNENIDIPEVEQETLIGIISDAQAVGDSLTFTRTGDANWETTVSDSYEGNSCLVSGYINDEQSTTIKSIVVGPGRLSFVWKVWSEKSDYLKFLIDDVLVDSISGKSDWQGMGYYIEDGTHEIAWTYEKDILESVGYDCGKIDSVLYESGSFVEMPTDLVASNITHSSAQITWTASTGAAGYDIYLDDTKLNTEIISSTSYDLTTLDELTRYKVVVSAIPTSTEEVEISTAPYFFTTKTSLTVKEALDIDSSDIQISYNDTKCIPQKDITSDGVDAVKITKLSSINNSPRKAVTSTSLAPDTLVLTVNGPGKLTFDWKMNEGDENNVLIAFALSDMAFLAPSSRNVVMATNLPLSTEYHMDWKTKELIIPSGLIKVYFYIASKPTSFSVSAPSNDDRFYGETAGFLDKMSFQSGDYTSSPIYYCLYEITDSSFNVSFSNGLRAPSLMRKADAPSNYYNYYLNDELYIEDTSATTITFDGLESDTVYSISASSVSNGLISPRSDKVFLKTLSSGNSIKNTLNSTNLDEYRLDGKAFMEIVEDSTASNGKAVKISKIDMDYDNRISWKFYFRDGEAYDQGIYTIRYKISSGIRAYISSSDKTIYPENNDEWLESDFYYSDSLNIDITDLETSDNAYVLIDSIVKKTEWTNSYSSYVSSLKVDDYGNGTCEVSFSFGSSKQYYKVDLNGTPLYDGINQLTDTSFELDIDNNTLYRIDVTPVNDSDEEGTTRTVFAYNETGFDEALNKGSAISWKTYGGSSWKTTTSTEATYGGKLVKNGNNGNYSTSYSDLYGTFSDTGEIKIRMKTQMNSSVDDTLYIYLDGSRIYSITSDIDWIELSKDVEEGNHTLEFRFESDVYGTDDPDTEKVLIDYVEFIKEQ</sequence>
<gene>
    <name evidence="2" type="ORF">C0601_03530</name>
</gene>
<protein>
    <recommendedName>
        <fullName evidence="1">Fibronectin type-III domain-containing protein</fullName>
    </recommendedName>
</protein>
<dbReference type="SMART" id="SM00060">
    <property type="entry name" value="FN3"/>
    <property type="match status" value="3"/>
</dbReference>
<reference evidence="2 3" key="1">
    <citation type="submission" date="2017-11" db="EMBL/GenBank/DDBJ databases">
        <title>Genome-resolved metagenomics identifies genetic mobility, metabolic interactions, and unexpected diversity in perchlorate-reducing communities.</title>
        <authorList>
            <person name="Barnum T.P."/>
            <person name="Figueroa I.A."/>
            <person name="Carlstrom C.I."/>
            <person name="Lucas L.N."/>
            <person name="Engelbrektson A.L."/>
            <person name="Coates J.D."/>
        </authorList>
    </citation>
    <scope>NUCLEOTIDE SEQUENCE [LARGE SCALE GENOMIC DNA]</scope>
    <source>
        <strain evidence="2">BM706</strain>
    </source>
</reference>
<comment type="caution">
    <text evidence="2">The sequence shown here is derived from an EMBL/GenBank/DDBJ whole genome shotgun (WGS) entry which is preliminary data.</text>
</comment>
<feature type="domain" description="Fibronectin type-III" evidence="1">
    <location>
        <begin position="398"/>
        <end position="483"/>
    </location>
</feature>
<dbReference type="InterPro" id="IPR003961">
    <property type="entry name" value="FN3_dom"/>
</dbReference>
<evidence type="ECO:0000313" key="2">
    <source>
        <dbReference type="EMBL" id="PLX18855.1"/>
    </source>
</evidence>
<dbReference type="Pfam" id="PF00041">
    <property type="entry name" value="fn3"/>
    <property type="match status" value="1"/>
</dbReference>
<dbReference type="Gene3D" id="2.60.40.10">
    <property type="entry name" value="Immunoglobulins"/>
    <property type="match status" value="1"/>
</dbReference>
<dbReference type="PROSITE" id="PS50853">
    <property type="entry name" value="FN3"/>
    <property type="match status" value="1"/>
</dbReference>
<dbReference type="EMBL" id="PKTG01000048">
    <property type="protein sequence ID" value="PLX18855.1"/>
    <property type="molecule type" value="Genomic_DNA"/>
</dbReference>
<dbReference type="InterPro" id="IPR036116">
    <property type="entry name" value="FN3_sf"/>
</dbReference>
<dbReference type="InterPro" id="IPR013783">
    <property type="entry name" value="Ig-like_fold"/>
</dbReference>
<dbReference type="CDD" id="cd00063">
    <property type="entry name" value="FN3"/>
    <property type="match status" value="1"/>
</dbReference>